<feature type="domain" description="FAD dependent oxidoreductase" evidence="2">
    <location>
        <begin position="11"/>
        <end position="169"/>
    </location>
</feature>
<gene>
    <name evidence="3" type="ORF">ACFFTR_41370</name>
</gene>
<keyword evidence="1" id="KW-0812">Transmembrane</keyword>
<evidence type="ECO:0000259" key="2">
    <source>
        <dbReference type="Pfam" id="PF01266"/>
    </source>
</evidence>
<dbReference type="InterPro" id="IPR006076">
    <property type="entry name" value="FAD-dep_OxRdtase"/>
</dbReference>
<dbReference type="Proteomes" id="UP001589608">
    <property type="component" value="Unassembled WGS sequence"/>
</dbReference>
<dbReference type="Gene3D" id="3.50.50.60">
    <property type="entry name" value="FAD/NAD(P)-binding domain"/>
    <property type="match status" value="1"/>
</dbReference>
<dbReference type="RefSeq" id="WP_223094626.1">
    <property type="nucleotide sequence ID" value="NZ_CP061913.1"/>
</dbReference>
<keyword evidence="4" id="KW-1185">Reference proteome</keyword>
<dbReference type="Pfam" id="PF01266">
    <property type="entry name" value="DAO"/>
    <property type="match status" value="1"/>
</dbReference>
<evidence type="ECO:0000313" key="4">
    <source>
        <dbReference type="Proteomes" id="UP001589608"/>
    </source>
</evidence>
<keyword evidence="1" id="KW-1133">Transmembrane helix</keyword>
<protein>
    <submittedName>
        <fullName evidence="3">FAD-dependent oxidoreductase</fullName>
        <ecNumber evidence="3">1.-.-.-</ecNumber>
    </submittedName>
</protein>
<evidence type="ECO:0000313" key="3">
    <source>
        <dbReference type="EMBL" id="MFB9449568.1"/>
    </source>
</evidence>
<dbReference type="InterPro" id="IPR036188">
    <property type="entry name" value="FAD/NAD-bd_sf"/>
</dbReference>
<name>A0ABV5MLX7_9ACTN</name>
<sequence length="370" mass="40582">MKRGATASGHRVAVVGGGIFGVTAALHLARAGHAVDLFEAAPELLHGASGVNQRRLHHGYHYPRSSDTVEQVREGVASFCAEYPDAVRSDYEHYVAIASRDSLVSAEQYLQFCDRMGLEYRHERPPFLRPGAVDLSLRVPEQAVDLAVLRESARRKLGAAGVAVHVRSPRQLADLDDYERVVLATYASLNHLQAAIRGGGLDYQYEVCEKPVVRLPREYHNRSLVVLDGPFMCVDPYDGTGTFLLGNVTHAIHATTVGRYPLIPAELAGLLDGRIHHTPHSKFASFVEHARPFLTGIERAEHIGSLFTVRAVLPHIEDTDARPTVVRRLDDRVVSIFGGKIATSVEAAREVVAQFGTAAPTEQDAWQLAR</sequence>
<reference evidence="3 4" key="1">
    <citation type="submission" date="2024-09" db="EMBL/GenBank/DDBJ databases">
        <authorList>
            <person name="Sun Q."/>
            <person name="Mori K."/>
        </authorList>
    </citation>
    <scope>NUCLEOTIDE SEQUENCE [LARGE SCALE GENOMIC DNA]</scope>
    <source>
        <strain evidence="3 4">JCM 3307</strain>
    </source>
</reference>
<dbReference type="EMBL" id="JBHMCA010000067">
    <property type="protein sequence ID" value="MFB9449568.1"/>
    <property type="molecule type" value="Genomic_DNA"/>
</dbReference>
<comment type="caution">
    <text evidence="3">The sequence shown here is derived from an EMBL/GenBank/DDBJ whole genome shotgun (WGS) entry which is preliminary data.</text>
</comment>
<keyword evidence="1" id="KW-0472">Membrane</keyword>
<dbReference type="EC" id="1.-.-.-" evidence="3"/>
<dbReference type="GO" id="GO:0016491">
    <property type="term" value="F:oxidoreductase activity"/>
    <property type="evidence" value="ECO:0007669"/>
    <property type="project" value="UniProtKB-KW"/>
</dbReference>
<feature type="transmembrane region" description="Helical" evidence="1">
    <location>
        <begin position="12"/>
        <end position="29"/>
    </location>
</feature>
<accession>A0ABV5MLX7</accession>
<proteinExistence type="predicted"/>
<evidence type="ECO:0000256" key="1">
    <source>
        <dbReference type="SAM" id="Phobius"/>
    </source>
</evidence>
<dbReference type="SUPFAM" id="SSF51905">
    <property type="entry name" value="FAD/NAD(P)-binding domain"/>
    <property type="match status" value="1"/>
</dbReference>
<organism evidence="3 4">
    <name type="scientific">Dactylosporangium vinaceum</name>
    <dbReference type="NCBI Taxonomy" id="53362"/>
    <lineage>
        <taxon>Bacteria</taxon>
        <taxon>Bacillati</taxon>
        <taxon>Actinomycetota</taxon>
        <taxon>Actinomycetes</taxon>
        <taxon>Micromonosporales</taxon>
        <taxon>Micromonosporaceae</taxon>
        <taxon>Dactylosporangium</taxon>
    </lineage>
</organism>
<keyword evidence="3" id="KW-0560">Oxidoreductase</keyword>